<feature type="domain" description="RNA polymerase sigma-70 region 2" evidence="1">
    <location>
        <begin position="20"/>
        <end position="80"/>
    </location>
</feature>
<keyword evidence="6" id="KW-1185">Reference proteome</keyword>
<dbReference type="PANTHER" id="PTHR47756">
    <property type="entry name" value="BLL6612 PROTEIN-RELATED"/>
    <property type="match status" value="1"/>
</dbReference>
<dbReference type="AlphaFoldDB" id="A0A8J3EQZ3"/>
<evidence type="ECO:0000313" key="3">
    <source>
        <dbReference type="EMBL" id="GGH95724.1"/>
    </source>
</evidence>
<dbReference type="Pfam" id="PF04542">
    <property type="entry name" value="Sigma70_r2"/>
    <property type="match status" value="1"/>
</dbReference>
<evidence type="ECO:0000259" key="2">
    <source>
        <dbReference type="Pfam" id="PF20239"/>
    </source>
</evidence>
<comment type="caution">
    <text evidence="3">The sequence shown here is derived from an EMBL/GenBank/DDBJ whole genome shotgun (WGS) entry which is preliminary data.</text>
</comment>
<dbReference type="Gene3D" id="1.25.40.10">
    <property type="entry name" value="Tetratricopeptide repeat domain"/>
    <property type="match status" value="1"/>
</dbReference>
<dbReference type="RefSeq" id="WP_155138563.1">
    <property type="nucleotide sequence ID" value="NZ_BMGZ01000001.1"/>
</dbReference>
<reference evidence="4 6" key="2">
    <citation type="submission" date="2020-02" db="EMBL/GenBank/DDBJ databases">
        <title>Genome sequence of Parvularcula flava strain NH6-79.</title>
        <authorList>
            <person name="Abdul Karim M.H."/>
            <person name="Lam M.Q."/>
            <person name="Chen S.J."/>
            <person name="Yahya A."/>
            <person name="Shahir S."/>
            <person name="Shamsir M.S."/>
            <person name="Chong C.S."/>
        </authorList>
    </citation>
    <scope>NUCLEOTIDE SEQUENCE [LARGE SCALE GENOMIC DNA]</scope>
    <source>
        <strain evidence="4 6">NH6-79</strain>
    </source>
</reference>
<evidence type="ECO:0000313" key="5">
    <source>
        <dbReference type="Proteomes" id="UP000621856"/>
    </source>
</evidence>
<dbReference type="PANTHER" id="PTHR47756:SF2">
    <property type="entry name" value="BLL6612 PROTEIN"/>
    <property type="match status" value="1"/>
</dbReference>
<evidence type="ECO:0000313" key="4">
    <source>
        <dbReference type="EMBL" id="NHK27533.1"/>
    </source>
</evidence>
<reference evidence="3" key="1">
    <citation type="journal article" date="2014" name="Int. J. Syst. Evol. Microbiol.">
        <title>Complete genome sequence of Corynebacterium casei LMG S-19264T (=DSM 44701T), isolated from a smear-ripened cheese.</title>
        <authorList>
            <consortium name="US DOE Joint Genome Institute (JGI-PGF)"/>
            <person name="Walter F."/>
            <person name="Albersmeier A."/>
            <person name="Kalinowski J."/>
            <person name="Ruckert C."/>
        </authorList>
    </citation>
    <scope>NUCLEOTIDE SEQUENCE</scope>
    <source>
        <strain evidence="3">CGMCC 1.14984</strain>
    </source>
</reference>
<dbReference type="GO" id="GO:0000428">
    <property type="term" value="C:DNA-directed RNA polymerase complex"/>
    <property type="evidence" value="ECO:0007669"/>
    <property type="project" value="UniProtKB-KW"/>
</dbReference>
<evidence type="ECO:0000313" key="6">
    <source>
        <dbReference type="Proteomes" id="UP000818603"/>
    </source>
</evidence>
<dbReference type="SUPFAM" id="SSF48452">
    <property type="entry name" value="TPR-like"/>
    <property type="match status" value="1"/>
</dbReference>
<gene>
    <name evidence="4" type="ORF">FF098_006415</name>
    <name evidence="3" type="ORF">GCM10011355_12940</name>
</gene>
<keyword evidence="3" id="KW-0240">DNA-directed RNA polymerase</keyword>
<protein>
    <submittedName>
        <fullName evidence="3">DNA-directed RNA polymerase sigma-70 factor</fullName>
    </submittedName>
    <submittedName>
        <fullName evidence="4">RNA polymerase subunit sigma-70</fullName>
    </submittedName>
</protein>
<name>A0A8J3EQZ3_9PROT</name>
<dbReference type="EMBL" id="BMGZ01000001">
    <property type="protein sequence ID" value="GGH95724.1"/>
    <property type="molecule type" value="Genomic_DNA"/>
</dbReference>
<dbReference type="InterPro" id="IPR013325">
    <property type="entry name" value="RNA_pol_sigma_r2"/>
</dbReference>
<dbReference type="EMBL" id="VCJR02000001">
    <property type="protein sequence ID" value="NHK27533.1"/>
    <property type="molecule type" value="Genomic_DNA"/>
</dbReference>
<proteinExistence type="predicted"/>
<dbReference type="InterPro" id="IPR007627">
    <property type="entry name" value="RNA_pol_sigma70_r2"/>
</dbReference>
<accession>A0A8J3EQZ3</accession>
<evidence type="ECO:0000259" key="1">
    <source>
        <dbReference type="Pfam" id="PF04542"/>
    </source>
</evidence>
<dbReference type="Proteomes" id="UP000621856">
    <property type="component" value="Unassembled WGS sequence"/>
</dbReference>
<sequence length="414" mass="45091">MPGDTQESHALAESIARTSYGKLLAILSVRLRDVNAAEEALSAAFEQALKSWPDTGIPKNPEGWLVQVARNRGLDRLRQKAVHDRIEPALTLLAEEAAEASPDNLFPDARLKLLFVCAHPAIDPAMHTPLMLQSVLGLDAARIGSAFLVSPTAMGQRLVRAKTKIKQAGISFDIPEREHLEERVGAVLAAVYAAYGTGWDGDHGTDTGTAGLADEALFLGELLCSLLPSSPEAKGLMALMLYTASRRDARRGAKGKYIPLDRQDTGQWNRQMISRAERLLMEAHALKKPGRYQLEAAIQSAHTKGRLAGRTNWPAIQMLYARLLDLAPSLGAYVSHASALAQMGRHGDALTRLEAVANQVGTYQPYWAVRAYCLRQAGRNFEAAKAYDMAIGLSEDASVKAFLRTEKARLAHPE</sequence>
<dbReference type="InterPro" id="IPR011990">
    <property type="entry name" value="TPR-like_helical_dom_sf"/>
</dbReference>
<dbReference type="InterPro" id="IPR046531">
    <property type="entry name" value="DUF6596"/>
</dbReference>
<keyword evidence="3" id="KW-0804">Transcription</keyword>
<dbReference type="SUPFAM" id="SSF88946">
    <property type="entry name" value="Sigma2 domain of RNA polymerase sigma factors"/>
    <property type="match status" value="1"/>
</dbReference>
<dbReference type="Pfam" id="PF20239">
    <property type="entry name" value="DUF6596"/>
    <property type="match status" value="1"/>
</dbReference>
<dbReference type="Proteomes" id="UP000818603">
    <property type="component" value="Unassembled WGS sequence"/>
</dbReference>
<dbReference type="Gene3D" id="1.10.1740.10">
    <property type="match status" value="1"/>
</dbReference>
<feature type="domain" description="DUF6596" evidence="2">
    <location>
        <begin position="183"/>
        <end position="283"/>
    </location>
</feature>
<organism evidence="3 5">
    <name type="scientific">Aquisalinus luteolus</name>
    <dbReference type="NCBI Taxonomy" id="1566827"/>
    <lineage>
        <taxon>Bacteria</taxon>
        <taxon>Pseudomonadati</taxon>
        <taxon>Pseudomonadota</taxon>
        <taxon>Alphaproteobacteria</taxon>
        <taxon>Parvularculales</taxon>
        <taxon>Parvularculaceae</taxon>
        <taxon>Aquisalinus</taxon>
    </lineage>
</organism>
<dbReference type="GO" id="GO:0006352">
    <property type="term" value="P:DNA-templated transcription initiation"/>
    <property type="evidence" value="ECO:0007669"/>
    <property type="project" value="InterPro"/>
</dbReference>
<dbReference type="GO" id="GO:0003700">
    <property type="term" value="F:DNA-binding transcription factor activity"/>
    <property type="evidence" value="ECO:0007669"/>
    <property type="project" value="InterPro"/>
</dbReference>
<reference evidence="3" key="3">
    <citation type="submission" date="2020-09" db="EMBL/GenBank/DDBJ databases">
        <authorList>
            <person name="Sun Q."/>
            <person name="Zhou Y."/>
        </authorList>
    </citation>
    <scope>NUCLEOTIDE SEQUENCE</scope>
    <source>
        <strain evidence="3">CGMCC 1.14984</strain>
    </source>
</reference>